<dbReference type="PANTHER" id="PTHR34997">
    <property type="entry name" value="AM15"/>
    <property type="match status" value="1"/>
</dbReference>
<feature type="chain" id="PRO_5040266796" description="LysM domain-containing protein" evidence="3">
    <location>
        <begin position="18"/>
        <end position="857"/>
    </location>
</feature>
<name>A0A9P1I9Y5_9PELO</name>
<organism evidence="5 6">
    <name type="scientific">Caenorhabditis angaria</name>
    <dbReference type="NCBI Taxonomy" id="860376"/>
    <lineage>
        <taxon>Eukaryota</taxon>
        <taxon>Metazoa</taxon>
        <taxon>Ecdysozoa</taxon>
        <taxon>Nematoda</taxon>
        <taxon>Chromadorea</taxon>
        <taxon>Rhabditida</taxon>
        <taxon>Rhabditina</taxon>
        <taxon>Rhabditomorpha</taxon>
        <taxon>Rhabditoidea</taxon>
        <taxon>Rhabditidae</taxon>
        <taxon>Peloderinae</taxon>
        <taxon>Caenorhabditis</taxon>
    </lineage>
</organism>
<dbReference type="SUPFAM" id="SSF54106">
    <property type="entry name" value="LysM domain"/>
    <property type="match status" value="1"/>
</dbReference>
<dbReference type="InterPro" id="IPR052210">
    <property type="entry name" value="LysM1-like"/>
</dbReference>
<reference evidence="5" key="1">
    <citation type="submission" date="2022-11" db="EMBL/GenBank/DDBJ databases">
        <authorList>
            <person name="Kikuchi T."/>
        </authorList>
    </citation>
    <scope>NUCLEOTIDE SEQUENCE</scope>
    <source>
        <strain evidence="5">PS1010</strain>
    </source>
</reference>
<evidence type="ECO:0000256" key="1">
    <source>
        <dbReference type="ARBA" id="ARBA00022669"/>
    </source>
</evidence>
<dbReference type="CDD" id="cd00118">
    <property type="entry name" value="LysM"/>
    <property type="match status" value="1"/>
</dbReference>
<dbReference type="Proteomes" id="UP001152747">
    <property type="component" value="Unassembled WGS sequence"/>
</dbReference>
<gene>
    <name evidence="5" type="ORF">CAMP_LOCUS3668</name>
</gene>
<proteinExistence type="predicted"/>
<feature type="domain" description="LysM" evidence="4">
    <location>
        <begin position="299"/>
        <end position="343"/>
    </location>
</feature>
<keyword evidence="1" id="KW-0147">Chitin-binding</keyword>
<keyword evidence="6" id="KW-1185">Reference proteome</keyword>
<evidence type="ECO:0000256" key="3">
    <source>
        <dbReference type="SAM" id="SignalP"/>
    </source>
</evidence>
<dbReference type="AlphaFoldDB" id="A0A9P1I9Y5"/>
<dbReference type="Gene3D" id="3.10.350.10">
    <property type="entry name" value="LysM domain"/>
    <property type="match status" value="1"/>
</dbReference>
<evidence type="ECO:0000313" key="5">
    <source>
        <dbReference type="EMBL" id="CAI5441031.1"/>
    </source>
</evidence>
<evidence type="ECO:0000259" key="4">
    <source>
        <dbReference type="PROSITE" id="PS51782"/>
    </source>
</evidence>
<evidence type="ECO:0000256" key="2">
    <source>
        <dbReference type="ARBA" id="ARBA00023026"/>
    </source>
</evidence>
<dbReference type="OrthoDB" id="5985073at2759"/>
<dbReference type="InterPro" id="IPR036779">
    <property type="entry name" value="LysM_dom_sf"/>
</dbReference>
<dbReference type="InterPro" id="IPR018392">
    <property type="entry name" value="LysM"/>
</dbReference>
<keyword evidence="3" id="KW-0732">Signal</keyword>
<comment type="caution">
    <text evidence="5">The sequence shown here is derived from an EMBL/GenBank/DDBJ whole genome shotgun (WGS) entry which is preliminary data.</text>
</comment>
<evidence type="ECO:0000313" key="6">
    <source>
        <dbReference type="Proteomes" id="UP001152747"/>
    </source>
</evidence>
<dbReference type="EMBL" id="CANHGI010000002">
    <property type="protein sequence ID" value="CAI5441031.1"/>
    <property type="molecule type" value="Genomic_DNA"/>
</dbReference>
<dbReference type="PROSITE" id="PS51782">
    <property type="entry name" value="LYSM"/>
    <property type="match status" value="1"/>
</dbReference>
<dbReference type="SMART" id="SM00257">
    <property type="entry name" value="LysM"/>
    <property type="match status" value="2"/>
</dbReference>
<sequence>MRVFGLIVFWLIAPSFHNVVEEICTTEKTLVKKSDKNCQKIAEEFEITEKDIEQLNNITCSGTLPRKICVEKENVTRGCVETKTVVIPTVCADLYKSLNTTEADFLANNPGANCTNDKLTFEFCQKMDIIEDECKLLETIDKSNSCSSIAKKYALNLAMLKEKYNCGTSLSPKSKDICISEMCQYRYKIENNRTSCKHISQFFKIPIREIEQFNHGIKCKGNLPQNISLCVWPSKSKKIRKLPDMTCIEKVKRNSTKWDVDRQAHGFSMSRDTFIFLNQLESNASHYCTKTPSLLQCVRFHKVKKGETCESIARSERLDVPWLERLNPTLRCENINLAEEICVMHGYFKPTWCLSQTTRWKTETNCSSIYNRTLTDEKMIEDLNKGLNCTAPHNQNIGVCVQSFGMETREAHEKMAELMKNVSLPLHKAYVAYIDNMENAKIQEKLSQQFLEVIKNETVYEKLKDLKENNEDFKMVIDNYERSSWDFCKGAGNYTKEARDCFCNGKDLIMYCKTLMVDDLKKAFSNSMADNTSHKRAKRSAGCRMSLDKEGDTEGQKCAQAKCSLALLPLPLELSVTGELCYPDPGKLKDLVDLKNPLKTLDKVMNFDAEYDKLFELLIETSISLAVSLCIMGTSLLESVGLSLPCWEALKIEYVPLAHRLTLSTELNLGIVEAKASFTTNTPNFFDIDKACVKDVLFCHDYCQQYKNYGSASIYAKVAWFPGISLVDEKWEDPMAPCKLNERRILVNYVDAETNIDIRPSGKDRNGRRTILKDEHYAISVNATATENTYLNFFRRGTMKKLGRVPISGPEFDALVQHQAYRMLYIRVLSKRVYFSPIPPRNGHLGMEVHNVLPWIE</sequence>
<dbReference type="GO" id="GO:0008061">
    <property type="term" value="F:chitin binding"/>
    <property type="evidence" value="ECO:0007669"/>
    <property type="project" value="UniProtKB-KW"/>
</dbReference>
<feature type="signal peptide" evidence="3">
    <location>
        <begin position="1"/>
        <end position="17"/>
    </location>
</feature>
<keyword evidence="2" id="KW-0843">Virulence</keyword>
<dbReference type="Pfam" id="PF01476">
    <property type="entry name" value="LysM"/>
    <property type="match status" value="2"/>
</dbReference>
<accession>A0A9P1I9Y5</accession>
<protein>
    <recommendedName>
        <fullName evidence="4">LysM domain-containing protein</fullName>
    </recommendedName>
</protein>
<dbReference type="PANTHER" id="PTHR34997:SF1">
    <property type="entry name" value="PEPTIDOGLYCAN-BINDING LYSIN DOMAIN"/>
    <property type="match status" value="1"/>
</dbReference>